<dbReference type="Proteomes" id="UP000268093">
    <property type="component" value="Unassembled WGS sequence"/>
</dbReference>
<organism evidence="3 4">
    <name type="scientific">Jimgerdemannia flammicorona</name>
    <dbReference type="NCBI Taxonomy" id="994334"/>
    <lineage>
        <taxon>Eukaryota</taxon>
        <taxon>Fungi</taxon>
        <taxon>Fungi incertae sedis</taxon>
        <taxon>Mucoromycota</taxon>
        <taxon>Mucoromycotina</taxon>
        <taxon>Endogonomycetes</taxon>
        <taxon>Endogonales</taxon>
        <taxon>Endogonaceae</taxon>
        <taxon>Jimgerdemannia</taxon>
    </lineage>
</organism>
<dbReference type="EMBL" id="RBNI01002772">
    <property type="protein sequence ID" value="RUP48935.1"/>
    <property type="molecule type" value="Genomic_DNA"/>
</dbReference>
<gene>
    <name evidence="3" type="ORF">BC936DRAFT_143623</name>
</gene>
<evidence type="ECO:0000256" key="1">
    <source>
        <dbReference type="SAM" id="MobiDB-lite"/>
    </source>
</evidence>
<dbReference type="PANTHER" id="PTHR28229">
    <property type="entry name" value="TRANSLOCATION PROTEIN SEC66"/>
    <property type="match status" value="1"/>
</dbReference>
<reference evidence="3 4" key="1">
    <citation type="journal article" date="2018" name="New Phytol.">
        <title>Phylogenomics of Endogonaceae and evolution of mycorrhizas within Mucoromycota.</title>
        <authorList>
            <person name="Chang Y."/>
            <person name="Desiro A."/>
            <person name="Na H."/>
            <person name="Sandor L."/>
            <person name="Lipzen A."/>
            <person name="Clum A."/>
            <person name="Barry K."/>
            <person name="Grigoriev I.V."/>
            <person name="Martin F.M."/>
            <person name="Stajich J.E."/>
            <person name="Smith M.E."/>
            <person name="Bonito G."/>
            <person name="Spatafora J.W."/>
        </authorList>
    </citation>
    <scope>NUCLEOTIDE SEQUENCE [LARGE SCALE GENOMIC DNA]</scope>
    <source>
        <strain evidence="3 4">GMNB39</strain>
    </source>
</reference>
<dbReference type="Pfam" id="PF09802">
    <property type="entry name" value="Sec66"/>
    <property type="match status" value="1"/>
</dbReference>
<dbReference type="InterPro" id="IPR018624">
    <property type="entry name" value="Sec66"/>
</dbReference>
<keyword evidence="4" id="KW-1185">Reference proteome</keyword>
<dbReference type="GO" id="GO:0031204">
    <property type="term" value="P:post-translational protein targeting to membrane, translocation"/>
    <property type="evidence" value="ECO:0007669"/>
    <property type="project" value="InterPro"/>
</dbReference>
<accession>A0A433DDP5</accession>
<evidence type="ECO:0000313" key="3">
    <source>
        <dbReference type="EMBL" id="RUP48935.1"/>
    </source>
</evidence>
<comment type="caution">
    <text evidence="3">The sequence shown here is derived from an EMBL/GenBank/DDBJ whole genome shotgun (WGS) entry which is preliminary data.</text>
</comment>
<evidence type="ECO:0000256" key="2">
    <source>
        <dbReference type="SAM" id="SignalP"/>
    </source>
</evidence>
<keyword evidence="2" id="KW-0732">Signal</keyword>
<feature type="signal peptide" evidence="2">
    <location>
        <begin position="1"/>
        <end position="26"/>
    </location>
</feature>
<protein>
    <submittedName>
        <fullName evidence="3">Pre protein translocase subunit Sec66-domain-containing protein</fullName>
    </submittedName>
</protein>
<dbReference type="GO" id="GO:0031207">
    <property type="term" value="C:Sec62/Sec63 complex"/>
    <property type="evidence" value="ECO:0007669"/>
    <property type="project" value="InterPro"/>
</dbReference>
<dbReference type="PANTHER" id="PTHR28229:SF1">
    <property type="entry name" value="TRANSLOCATION PROTEIN SEC66"/>
    <property type="match status" value="1"/>
</dbReference>
<dbReference type="AlphaFoldDB" id="A0A433DDP5"/>
<name>A0A433DDP5_9FUNG</name>
<evidence type="ECO:0000313" key="4">
    <source>
        <dbReference type="Proteomes" id="UP000268093"/>
    </source>
</evidence>
<feature type="region of interest" description="Disordered" evidence="1">
    <location>
        <begin position="149"/>
        <end position="179"/>
    </location>
</feature>
<sequence length="200" mass="23014">MTSSSSLLLPTLYLGGCVIAMSGTKSQPLFGPNEARDQYYSLLSADKPVPELFLKSALLRRGMEAVKRVSQLQVEKQTLQQLMRQGTVGDSLWVEFQIAEQQEMAELQEIVGEANTFREGWGQFVLQTAAQMVEHEKLKELQVEMGRIREKEEKDAKKREEREKIEEEREKVKKEKERERALEELLKAEESEKKKGGKKK</sequence>
<feature type="chain" id="PRO_5019489955" evidence="2">
    <location>
        <begin position="27"/>
        <end position="200"/>
    </location>
</feature>
<dbReference type="OrthoDB" id="73168at2759"/>
<proteinExistence type="predicted"/>